<dbReference type="Gene3D" id="3.30.390.10">
    <property type="entry name" value="Enolase-like, N-terminal domain"/>
    <property type="match status" value="1"/>
</dbReference>
<dbReference type="GO" id="GO:0047929">
    <property type="term" value="F:gluconate dehydratase activity"/>
    <property type="evidence" value="ECO:0007669"/>
    <property type="project" value="UniProtKB-EC"/>
</dbReference>
<dbReference type="Proteomes" id="UP000825123">
    <property type="component" value="Chromosome"/>
</dbReference>
<sequence length="397" mass="44925">MSKISQIEPIVLAQTEKGSATWASVMILVKVTTSDGMTGYGEAVPTLRVINVYNTIKQVAKGYLGKEAEEPEKDYHEWYKQDFYLARSFESATATSAIDQALWDIIGKELGAPIYKLLGGKVRDRIPVYANGWYQDAVFPEDFAEKAKRVISMGYKALKFDPFGPYYDWIDEKGLKEAEDRVKAVREAVGGEVDILIEHHGRFNANSAIAIAKRLEKYNPIFMEEPVHHEDIEGLRKYKKAITTLKVALGERLISLKEAMFYIREGLVDIIQPDLCNIGGITIGKKVVSLAEANDVEVAFHNAFGSVQNAYSLQLSATVNNLYLLENFYDWFPQWKRDIVYDETKVEQGHVKVPEKPGIGVSINEKAIENMKIEPKELDVLEEPVWVVKGTWKHFQP</sequence>
<dbReference type="CDD" id="cd03316">
    <property type="entry name" value="MR_like"/>
    <property type="match status" value="1"/>
</dbReference>
<dbReference type="KEGG" id="csty:KN1_06730"/>
<dbReference type="SFLD" id="SFLDG00179">
    <property type="entry name" value="mandelate_racemase"/>
    <property type="match status" value="1"/>
</dbReference>
<dbReference type="InterPro" id="IPR013342">
    <property type="entry name" value="Mandelate_racemase_C"/>
</dbReference>
<dbReference type="InterPro" id="IPR034599">
    <property type="entry name" value="Gluconate_dehydratase"/>
</dbReference>
<dbReference type="InterPro" id="IPR029017">
    <property type="entry name" value="Enolase-like_N"/>
</dbReference>
<proteinExistence type="inferred from homology"/>
<dbReference type="SFLD" id="SFLDS00001">
    <property type="entry name" value="Enolase"/>
    <property type="match status" value="1"/>
</dbReference>
<dbReference type="FunFam" id="3.20.20.120:FF:000005">
    <property type="entry name" value="Putative L-rhamnonate dehydratase"/>
    <property type="match status" value="1"/>
</dbReference>
<keyword evidence="1" id="KW-0479">Metal-binding</keyword>
<feature type="domain" description="Mandelate racemase/muconate lactonizing enzyme C-terminal" evidence="7">
    <location>
        <begin position="140"/>
        <end position="245"/>
    </location>
</feature>
<dbReference type="EC" id="4.2.1.39" evidence="6"/>
<evidence type="ECO:0000313" key="9">
    <source>
        <dbReference type="Proteomes" id="UP000825123"/>
    </source>
</evidence>
<evidence type="ECO:0000256" key="1">
    <source>
        <dbReference type="ARBA" id="ARBA00022723"/>
    </source>
</evidence>
<dbReference type="SMART" id="SM00922">
    <property type="entry name" value="MR_MLE"/>
    <property type="match status" value="1"/>
</dbReference>
<evidence type="ECO:0000256" key="4">
    <source>
        <dbReference type="ARBA" id="ARBA00050848"/>
    </source>
</evidence>
<dbReference type="InterPro" id="IPR029065">
    <property type="entry name" value="Enolase_C-like"/>
</dbReference>
<dbReference type="RefSeq" id="WP_221289409.1">
    <property type="nucleotide sequence ID" value="NZ_AP024597.1"/>
</dbReference>
<dbReference type="PROSITE" id="PS00908">
    <property type="entry name" value="MR_MLE_1"/>
    <property type="match status" value="1"/>
</dbReference>
<dbReference type="GO" id="GO:0046872">
    <property type="term" value="F:metal ion binding"/>
    <property type="evidence" value="ECO:0007669"/>
    <property type="project" value="UniProtKB-KW"/>
</dbReference>
<dbReference type="EMBL" id="AP024597">
    <property type="protein sequence ID" value="BCU69376.1"/>
    <property type="molecule type" value="Genomic_DNA"/>
</dbReference>
<evidence type="ECO:0000256" key="2">
    <source>
        <dbReference type="ARBA" id="ARBA00022842"/>
    </source>
</evidence>
<dbReference type="Gene3D" id="3.20.20.120">
    <property type="entry name" value="Enolase-like C-terminal domain"/>
    <property type="match status" value="1"/>
</dbReference>
<dbReference type="SFLD" id="SFLDF00008">
    <property type="entry name" value="gluconate_dehydratase"/>
    <property type="match status" value="1"/>
</dbReference>
<dbReference type="InterPro" id="IPR036849">
    <property type="entry name" value="Enolase-like_C_sf"/>
</dbReference>
<dbReference type="PANTHER" id="PTHR48080">
    <property type="entry name" value="D-GALACTONATE DEHYDRATASE-RELATED"/>
    <property type="match status" value="1"/>
</dbReference>
<dbReference type="Pfam" id="PF02746">
    <property type="entry name" value="MR_MLE_N"/>
    <property type="match status" value="1"/>
</dbReference>
<name>A0A8D5ZI82_9CREN</name>
<organism evidence="8 9">
    <name type="scientific">Stygiolobus caldivivus</name>
    <dbReference type="NCBI Taxonomy" id="2824673"/>
    <lineage>
        <taxon>Archaea</taxon>
        <taxon>Thermoproteota</taxon>
        <taxon>Thermoprotei</taxon>
        <taxon>Sulfolobales</taxon>
        <taxon>Sulfolobaceae</taxon>
        <taxon>Stygiolobus</taxon>
    </lineage>
</organism>
<reference evidence="8 9" key="1">
    <citation type="submission" date="2021-04" db="EMBL/GenBank/DDBJ databases">
        <title>Complete genome sequence of Stygiolobus sp. KN-1.</title>
        <authorList>
            <person name="Nakamura K."/>
            <person name="Sakai H."/>
            <person name="Kurosawa N."/>
        </authorList>
    </citation>
    <scope>NUCLEOTIDE SEQUENCE [LARGE SCALE GENOMIC DNA]</scope>
    <source>
        <strain evidence="8 9">KN-1</strain>
    </source>
</reference>
<dbReference type="PANTHER" id="PTHR48080:SF2">
    <property type="entry name" value="D-GALACTONATE DEHYDRATASE"/>
    <property type="match status" value="1"/>
</dbReference>
<dbReference type="GO" id="GO:0009063">
    <property type="term" value="P:amino acid catabolic process"/>
    <property type="evidence" value="ECO:0007669"/>
    <property type="project" value="InterPro"/>
</dbReference>
<dbReference type="SUPFAM" id="SSF51604">
    <property type="entry name" value="Enolase C-terminal domain-like"/>
    <property type="match status" value="1"/>
</dbReference>
<evidence type="ECO:0000256" key="3">
    <source>
        <dbReference type="ARBA" id="ARBA00023239"/>
    </source>
</evidence>
<keyword evidence="2" id="KW-0460">Magnesium</keyword>
<gene>
    <name evidence="8" type="ORF">KN1_06730</name>
</gene>
<dbReference type="InterPro" id="IPR034593">
    <property type="entry name" value="DgoD-like"/>
</dbReference>
<dbReference type="InterPro" id="IPR013341">
    <property type="entry name" value="Mandelate_racemase_N_dom"/>
</dbReference>
<dbReference type="AlphaFoldDB" id="A0A8D5ZI82"/>
<dbReference type="InterPro" id="IPR018110">
    <property type="entry name" value="Mandel_Rmase/mucon_lact_enz_CS"/>
</dbReference>
<evidence type="ECO:0000313" key="8">
    <source>
        <dbReference type="EMBL" id="BCU69376.1"/>
    </source>
</evidence>
<dbReference type="SUPFAM" id="SSF54826">
    <property type="entry name" value="Enolase N-terminal domain-like"/>
    <property type="match status" value="1"/>
</dbReference>
<dbReference type="GeneID" id="66162430"/>
<keyword evidence="3" id="KW-0456">Lyase</keyword>
<accession>A0A8D5ZI82</accession>
<keyword evidence="9" id="KW-1185">Reference proteome</keyword>
<comment type="similarity">
    <text evidence="5">Belongs to the mandelate racemase/muconate lactonizing enzyme family. GaD subfamily.</text>
</comment>
<dbReference type="Pfam" id="PF13378">
    <property type="entry name" value="MR_MLE_C"/>
    <property type="match status" value="1"/>
</dbReference>
<evidence type="ECO:0000259" key="7">
    <source>
        <dbReference type="SMART" id="SM00922"/>
    </source>
</evidence>
<protein>
    <recommendedName>
        <fullName evidence="6">gluconate dehydratase</fullName>
        <ecNumber evidence="6">4.2.1.39</ecNumber>
    </recommendedName>
</protein>
<evidence type="ECO:0000256" key="5">
    <source>
        <dbReference type="ARBA" id="ARBA00061582"/>
    </source>
</evidence>
<evidence type="ECO:0000256" key="6">
    <source>
        <dbReference type="ARBA" id="ARBA00066770"/>
    </source>
</evidence>
<comment type="catalytic activity">
    <reaction evidence="4">
        <text>D-gluconate = 2-dehydro-3-deoxy-D-gluconate + H2O</text>
        <dbReference type="Rhea" id="RHEA:21612"/>
        <dbReference type="ChEBI" id="CHEBI:15377"/>
        <dbReference type="ChEBI" id="CHEBI:18391"/>
        <dbReference type="ChEBI" id="CHEBI:57990"/>
        <dbReference type="EC" id="4.2.1.39"/>
    </reaction>
</comment>